<evidence type="ECO:0000256" key="3">
    <source>
        <dbReference type="ARBA" id="ARBA00022729"/>
    </source>
</evidence>
<dbReference type="SMART" id="SM00701">
    <property type="entry name" value="PGRP"/>
    <property type="match status" value="1"/>
</dbReference>
<evidence type="ECO:0000256" key="8">
    <source>
        <dbReference type="SAM" id="SignalP"/>
    </source>
</evidence>
<keyword evidence="3 8" id="KW-0732">Signal</keyword>
<dbReference type="GO" id="GO:0008745">
    <property type="term" value="F:N-acetylmuramoyl-L-alanine amidase activity"/>
    <property type="evidence" value="ECO:0007669"/>
    <property type="project" value="InterPro"/>
</dbReference>
<dbReference type="Gene3D" id="3.40.80.10">
    <property type="entry name" value="Peptidoglycan recognition protein-like"/>
    <property type="match status" value="1"/>
</dbReference>
<dbReference type="GO" id="GO:0042834">
    <property type="term" value="F:peptidoglycan binding"/>
    <property type="evidence" value="ECO:0007669"/>
    <property type="project" value="InterPro"/>
</dbReference>
<keyword evidence="4 6" id="KW-0391">Immunity</keyword>
<evidence type="ECO:0000313" key="12">
    <source>
        <dbReference type="RefSeq" id="XP_033813223.1"/>
    </source>
</evidence>
<keyword evidence="5 7" id="KW-1015">Disulfide bond</keyword>
<evidence type="ECO:0000256" key="4">
    <source>
        <dbReference type="ARBA" id="ARBA00022859"/>
    </source>
</evidence>
<dbReference type="InterPro" id="IPR002502">
    <property type="entry name" value="Amidase_domain"/>
</dbReference>
<dbReference type="OrthoDB" id="10001926at2759"/>
<feature type="chain" id="PRO_5027789148" description="Peptidoglycan-recognition protein" evidence="8">
    <location>
        <begin position="18"/>
        <end position="182"/>
    </location>
</feature>
<reference evidence="12" key="1">
    <citation type="submission" date="2025-08" db="UniProtKB">
        <authorList>
            <consortium name="RefSeq"/>
        </authorList>
    </citation>
    <scope>IDENTIFICATION</scope>
</reference>
<evidence type="ECO:0000259" key="10">
    <source>
        <dbReference type="SMART" id="SM00701"/>
    </source>
</evidence>
<evidence type="ECO:0000259" key="9">
    <source>
        <dbReference type="SMART" id="SM00644"/>
    </source>
</evidence>
<protein>
    <recommendedName>
        <fullName evidence="6">Peptidoglycan-recognition protein</fullName>
    </recommendedName>
</protein>
<dbReference type="PANTHER" id="PTHR11022">
    <property type="entry name" value="PEPTIDOGLYCAN RECOGNITION PROTEIN"/>
    <property type="match status" value="1"/>
</dbReference>
<gene>
    <name evidence="12" type="primary">LOC117366161</name>
</gene>
<dbReference type="FunFam" id="3.40.80.10:FF:000001">
    <property type="entry name" value="Peptidoglycan recognition protein 1"/>
    <property type="match status" value="1"/>
</dbReference>
<dbReference type="GeneID" id="117366161"/>
<dbReference type="InParanoid" id="A0A6P8S8I1"/>
<dbReference type="CDD" id="cd06583">
    <property type="entry name" value="PGRP"/>
    <property type="match status" value="1"/>
</dbReference>
<feature type="signal peptide" evidence="8">
    <location>
        <begin position="1"/>
        <end position="17"/>
    </location>
</feature>
<feature type="domain" description="N-acetylmuramoyl-L-alanine amidase" evidence="9">
    <location>
        <begin position="31"/>
        <end position="165"/>
    </location>
</feature>
<comment type="function">
    <text evidence="6">Innate immunity protein that plays several important functions in antimicrobial and antitumor defense systems.</text>
</comment>
<dbReference type="GO" id="GO:0009253">
    <property type="term" value="P:peptidoglycan catabolic process"/>
    <property type="evidence" value="ECO:0007669"/>
    <property type="project" value="InterPro"/>
</dbReference>
<evidence type="ECO:0000256" key="2">
    <source>
        <dbReference type="ARBA" id="ARBA00022588"/>
    </source>
</evidence>
<comment type="similarity">
    <text evidence="1 6">Belongs to the N-acetylmuramoyl-L-alanine amidase 2 family.</text>
</comment>
<feature type="domain" description="Peptidoglycan recognition protein family" evidence="10">
    <location>
        <begin position="19"/>
        <end position="159"/>
    </location>
</feature>
<organism evidence="11 12">
    <name type="scientific">Geotrypetes seraphini</name>
    <name type="common">Gaboon caecilian</name>
    <name type="synonym">Caecilia seraphini</name>
    <dbReference type="NCBI Taxonomy" id="260995"/>
    <lineage>
        <taxon>Eukaryota</taxon>
        <taxon>Metazoa</taxon>
        <taxon>Chordata</taxon>
        <taxon>Craniata</taxon>
        <taxon>Vertebrata</taxon>
        <taxon>Euteleostomi</taxon>
        <taxon>Amphibia</taxon>
        <taxon>Gymnophiona</taxon>
        <taxon>Geotrypetes</taxon>
    </lineage>
</organism>
<dbReference type="Pfam" id="PF01510">
    <property type="entry name" value="Amidase_2"/>
    <property type="match status" value="1"/>
</dbReference>
<dbReference type="GO" id="GO:0008270">
    <property type="term" value="F:zinc ion binding"/>
    <property type="evidence" value="ECO:0007669"/>
    <property type="project" value="InterPro"/>
</dbReference>
<proteinExistence type="inferred from homology"/>
<dbReference type="InterPro" id="IPR017331">
    <property type="entry name" value="Peptidoglycan_recognition"/>
</dbReference>
<dbReference type="RefSeq" id="XP_033813223.1">
    <property type="nucleotide sequence ID" value="XM_033957332.1"/>
</dbReference>
<feature type="disulfide bond" evidence="7">
    <location>
        <begin position="55"/>
        <end position="61"/>
    </location>
</feature>
<keyword evidence="11" id="KW-1185">Reference proteome</keyword>
<sequence length="182" mass="20745">MRCLVVLLSTLWVITDACPRIISKAEWGALPGRCHASFIPQRNYVIIHHTVTPPCYTQAACCTQLKNMQRFQMKKWCDLGYSFMIGEDGNVYEAQGWHRHGIHAPKYNRNSLGLAFIGNFQEQVPNPAAINAAQNLIKCAIEKKVLIPFYTLKAHRNVYSTACPGNALYNIIRFWDRFKAQS</sequence>
<dbReference type="InterPro" id="IPR006619">
    <property type="entry name" value="PGRP_domain_met/bac"/>
</dbReference>
<name>A0A6P8S8I1_GEOSA</name>
<dbReference type="AlphaFoldDB" id="A0A6P8S8I1"/>
<dbReference type="InterPro" id="IPR036505">
    <property type="entry name" value="Amidase/PGRP_sf"/>
</dbReference>
<evidence type="ECO:0000313" key="11">
    <source>
        <dbReference type="Proteomes" id="UP000515159"/>
    </source>
</evidence>
<keyword evidence="2 6" id="KW-0399">Innate immunity</keyword>
<dbReference type="FunCoup" id="A0A6P8S8I1">
    <property type="interactions" value="30"/>
</dbReference>
<evidence type="ECO:0000256" key="5">
    <source>
        <dbReference type="ARBA" id="ARBA00023157"/>
    </source>
</evidence>
<accession>A0A6P8S8I1</accession>
<evidence type="ECO:0000256" key="1">
    <source>
        <dbReference type="ARBA" id="ARBA00007553"/>
    </source>
</evidence>
<dbReference type="PANTHER" id="PTHR11022:SF12">
    <property type="entry name" value="PEPTIDOGLYCAN RECOGNITION PROTEIN 3"/>
    <property type="match status" value="1"/>
</dbReference>
<dbReference type="PIRSF" id="PIRSF037945">
    <property type="entry name" value="PGRPs"/>
    <property type="match status" value="1"/>
</dbReference>
<dbReference type="KEGG" id="gsh:117366161"/>
<feature type="disulfide bond" evidence="7">
    <location>
        <begin position="18"/>
        <end position="139"/>
    </location>
</feature>
<dbReference type="GO" id="GO:0045087">
    <property type="term" value="P:innate immune response"/>
    <property type="evidence" value="ECO:0007669"/>
    <property type="project" value="UniProtKB-KW"/>
</dbReference>
<dbReference type="Proteomes" id="UP000515159">
    <property type="component" value="Chromosome 8"/>
</dbReference>
<dbReference type="SUPFAM" id="SSF55846">
    <property type="entry name" value="N-acetylmuramoyl-L-alanine amidase-like"/>
    <property type="match status" value="1"/>
</dbReference>
<evidence type="ECO:0000256" key="7">
    <source>
        <dbReference type="PIRSR" id="PIRSR037945-1"/>
    </source>
</evidence>
<dbReference type="SMART" id="SM00644">
    <property type="entry name" value="Ami_2"/>
    <property type="match status" value="1"/>
</dbReference>
<dbReference type="InterPro" id="IPR015510">
    <property type="entry name" value="PGRP"/>
</dbReference>
<evidence type="ECO:0000256" key="6">
    <source>
        <dbReference type="PIRNR" id="PIRNR037945"/>
    </source>
</evidence>